<protein>
    <submittedName>
        <fullName evidence="2">Uncharacterized protein</fullName>
    </submittedName>
</protein>
<feature type="non-terminal residue" evidence="2">
    <location>
        <position position="1"/>
    </location>
</feature>
<reference evidence="2 3" key="1">
    <citation type="journal article" date="2023" name="Sci. Data">
        <title>Genome assembly of the Korean intertidal mud-creeper Batillaria attramentaria.</title>
        <authorList>
            <person name="Patra A.K."/>
            <person name="Ho P.T."/>
            <person name="Jun S."/>
            <person name="Lee S.J."/>
            <person name="Kim Y."/>
            <person name="Won Y.J."/>
        </authorList>
    </citation>
    <scope>NUCLEOTIDE SEQUENCE [LARGE SCALE GENOMIC DNA]</scope>
    <source>
        <strain evidence="2">Wonlab-2016</strain>
    </source>
</reference>
<keyword evidence="3" id="KW-1185">Reference proteome</keyword>
<sequence>ITRASPTFSGLRVHGTTPVSETAALVSALQTNDPERQTLLASVLVRPLEQVITLFAKLRLPSQSSTTSTGPSRREDWVQTVVLTRSTSSRGTSRQSSSH</sequence>
<evidence type="ECO:0000313" key="2">
    <source>
        <dbReference type="EMBL" id="KAK7493710.1"/>
    </source>
</evidence>
<feature type="compositionally biased region" description="Low complexity" evidence="1">
    <location>
        <begin position="84"/>
        <end position="99"/>
    </location>
</feature>
<dbReference type="Proteomes" id="UP001519460">
    <property type="component" value="Unassembled WGS sequence"/>
</dbReference>
<evidence type="ECO:0000256" key="1">
    <source>
        <dbReference type="SAM" id="MobiDB-lite"/>
    </source>
</evidence>
<evidence type="ECO:0000313" key="3">
    <source>
        <dbReference type="Proteomes" id="UP001519460"/>
    </source>
</evidence>
<dbReference type="AlphaFoldDB" id="A0ABD0L301"/>
<comment type="caution">
    <text evidence="2">The sequence shown here is derived from an EMBL/GenBank/DDBJ whole genome shotgun (WGS) entry which is preliminary data.</text>
</comment>
<name>A0ABD0L301_9CAEN</name>
<proteinExistence type="predicted"/>
<accession>A0ABD0L301</accession>
<gene>
    <name evidence="2" type="ORF">BaRGS_00015039</name>
</gene>
<dbReference type="EMBL" id="JACVVK020000090">
    <property type="protein sequence ID" value="KAK7493710.1"/>
    <property type="molecule type" value="Genomic_DNA"/>
</dbReference>
<feature type="region of interest" description="Disordered" evidence="1">
    <location>
        <begin position="62"/>
        <end position="99"/>
    </location>
</feature>
<organism evidence="2 3">
    <name type="scientific">Batillaria attramentaria</name>
    <dbReference type="NCBI Taxonomy" id="370345"/>
    <lineage>
        <taxon>Eukaryota</taxon>
        <taxon>Metazoa</taxon>
        <taxon>Spiralia</taxon>
        <taxon>Lophotrochozoa</taxon>
        <taxon>Mollusca</taxon>
        <taxon>Gastropoda</taxon>
        <taxon>Caenogastropoda</taxon>
        <taxon>Sorbeoconcha</taxon>
        <taxon>Cerithioidea</taxon>
        <taxon>Batillariidae</taxon>
        <taxon>Batillaria</taxon>
    </lineage>
</organism>